<dbReference type="PANTHER" id="PTHR30146">
    <property type="entry name" value="LACI-RELATED TRANSCRIPTIONAL REPRESSOR"/>
    <property type="match status" value="1"/>
</dbReference>
<reference evidence="5 8" key="2">
    <citation type="submission" date="2016-11" db="EMBL/GenBank/DDBJ databases">
        <title>Genomic analysis of Caldithrix abyssi and proposal of a novel bacterial phylum Caldithrichaeota.</title>
        <authorList>
            <person name="Kublanov I."/>
            <person name="Sigalova O."/>
            <person name="Gavrilov S."/>
            <person name="Lebedinsky A."/>
            <person name="Ivanova N."/>
            <person name="Daum C."/>
            <person name="Reddy T."/>
            <person name="Klenk H.P."/>
            <person name="Goker M."/>
            <person name="Reva O."/>
            <person name="Miroshnichenko M."/>
            <person name="Kyprides N."/>
            <person name="Woyke T."/>
            <person name="Gelfand M."/>
        </authorList>
    </citation>
    <scope>NUCLEOTIDE SEQUENCE [LARGE SCALE GENOMIC DNA]</scope>
    <source>
        <strain evidence="5 8">LF13</strain>
    </source>
</reference>
<dbReference type="InterPro" id="IPR028082">
    <property type="entry name" value="Peripla_BP_I"/>
</dbReference>
<dbReference type="Pfam" id="PF13377">
    <property type="entry name" value="Peripla_BP_3"/>
    <property type="match status" value="1"/>
</dbReference>
<dbReference type="AlphaFoldDB" id="H1XSQ4"/>
<dbReference type="InterPro" id="IPR036390">
    <property type="entry name" value="WH_DNA-bd_sf"/>
</dbReference>
<protein>
    <submittedName>
        <fullName evidence="5">DNA-binding transcriptional regulator, LacI/PurR family</fullName>
    </submittedName>
    <submittedName>
        <fullName evidence="6">Regulatory protein GntR HTH</fullName>
    </submittedName>
</protein>
<dbReference type="InterPro" id="IPR000524">
    <property type="entry name" value="Tscrpt_reg_HTH_GntR"/>
</dbReference>
<organism evidence="6 7">
    <name type="scientific">Caldithrix abyssi DSM 13497</name>
    <dbReference type="NCBI Taxonomy" id="880073"/>
    <lineage>
        <taxon>Bacteria</taxon>
        <taxon>Pseudomonadati</taxon>
        <taxon>Calditrichota</taxon>
        <taxon>Calditrichia</taxon>
        <taxon>Calditrichales</taxon>
        <taxon>Calditrichaceae</taxon>
        <taxon>Caldithrix</taxon>
    </lineage>
</organism>
<evidence type="ECO:0000256" key="2">
    <source>
        <dbReference type="ARBA" id="ARBA00023125"/>
    </source>
</evidence>
<dbReference type="Proteomes" id="UP000004671">
    <property type="component" value="Chromosome"/>
</dbReference>
<evidence type="ECO:0000313" key="7">
    <source>
        <dbReference type="Proteomes" id="UP000004671"/>
    </source>
</evidence>
<dbReference type="Gene3D" id="1.10.10.10">
    <property type="entry name" value="Winged helix-like DNA-binding domain superfamily/Winged helix DNA-binding domain"/>
    <property type="match status" value="1"/>
</dbReference>
<dbReference type="EMBL" id="CP018099">
    <property type="protein sequence ID" value="APF20225.1"/>
    <property type="molecule type" value="Genomic_DNA"/>
</dbReference>
<evidence type="ECO:0000313" key="5">
    <source>
        <dbReference type="EMBL" id="APF20225.1"/>
    </source>
</evidence>
<dbReference type="HOGENOM" id="CLU_782294_0_0_0"/>
<name>H1XSQ4_CALAY</name>
<dbReference type="InterPro" id="IPR036388">
    <property type="entry name" value="WH-like_DNA-bd_sf"/>
</dbReference>
<dbReference type="PaxDb" id="880073-Calab_0638"/>
<dbReference type="Gene3D" id="3.40.50.2300">
    <property type="match status" value="2"/>
</dbReference>
<dbReference type="Proteomes" id="UP000183868">
    <property type="component" value="Chromosome"/>
</dbReference>
<gene>
    <name evidence="5" type="ORF">Cabys_3479</name>
    <name evidence="6" type="ORF">Calab_0638</name>
</gene>
<dbReference type="OrthoDB" id="457376at2"/>
<dbReference type="EMBL" id="CM001402">
    <property type="protein sequence ID" value="EHO40281.1"/>
    <property type="molecule type" value="Genomic_DNA"/>
</dbReference>
<accession>H1XSQ4</accession>
<evidence type="ECO:0000313" key="6">
    <source>
        <dbReference type="EMBL" id="EHO40281.1"/>
    </source>
</evidence>
<keyword evidence="7" id="KW-1185">Reference proteome</keyword>
<dbReference type="SUPFAM" id="SSF53822">
    <property type="entry name" value="Periplasmic binding protein-like I"/>
    <property type="match status" value="1"/>
</dbReference>
<evidence type="ECO:0000256" key="3">
    <source>
        <dbReference type="ARBA" id="ARBA00023163"/>
    </source>
</evidence>
<dbReference type="GO" id="GO:0003700">
    <property type="term" value="F:DNA-binding transcription factor activity"/>
    <property type="evidence" value="ECO:0007669"/>
    <property type="project" value="InterPro"/>
</dbReference>
<keyword evidence="3" id="KW-0804">Transcription</keyword>
<dbReference type="RefSeq" id="WP_006927230.1">
    <property type="nucleotide sequence ID" value="NZ_CM001402.1"/>
</dbReference>
<evidence type="ECO:0000259" key="4">
    <source>
        <dbReference type="PROSITE" id="PS50949"/>
    </source>
</evidence>
<dbReference type="SMART" id="SM00345">
    <property type="entry name" value="HTH_GNTR"/>
    <property type="match status" value="1"/>
</dbReference>
<keyword evidence="2 5" id="KW-0238">DNA-binding</keyword>
<evidence type="ECO:0000256" key="1">
    <source>
        <dbReference type="ARBA" id="ARBA00023015"/>
    </source>
</evidence>
<dbReference type="InParanoid" id="H1XSQ4"/>
<reference evidence="6 7" key="1">
    <citation type="submission" date="2011-09" db="EMBL/GenBank/DDBJ databases">
        <title>The permanent draft genome of Caldithrix abyssi DSM 13497.</title>
        <authorList>
            <consortium name="US DOE Joint Genome Institute (JGI-PGF)"/>
            <person name="Lucas S."/>
            <person name="Han J."/>
            <person name="Lapidus A."/>
            <person name="Bruce D."/>
            <person name="Goodwin L."/>
            <person name="Pitluck S."/>
            <person name="Peters L."/>
            <person name="Kyrpides N."/>
            <person name="Mavromatis K."/>
            <person name="Ivanova N."/>
            <person name="Mikhailova N."/>
            <person name="Chertkov O."/>
            <person name="Detter J.C."/>
            <person name="Tapia R."/>
            <person name="Han C."/>
            <person name="Land M."/>
            <person name="Hauser L."/>
            <person name="Markowitz V."/>
            <person name="Cheng J.-F."/>
            <person name="Hugenholtz P."/>
            <person name="Woyke T."/>
            <person name="Wu D."/>
            <person name="Spring S."/>
            <person name="Brambilla E."/>
            <person name="Klenk H.-P."/>
            <person name="Eisen J.A."/>
        </authorList>
    </citation>
    <scope>NUCLEOTIDE SEQUENCE [LARGE SCALE GENOMIC DNA]</scope>
    <source>
        <strain evidence="6 7">DSM 13497</strain>
    </source>
</reference>
<proteinExistence type="predicted"/>
<keyword evidence="1" id="KW-0805">Transcription regulation</keyword>
<dbReference type="PROSITE" id="PS50949">
    <property type="entry name" value="HTH_GNTR"/>
    <property type="match status" value="1"/>
</dbReference>
<dbReference type="Pfam" id="PF00392">
    <property type="entry name" value="GntR"/>
    <property type="match status" value="1"/>
</dbReference>
<feature type="domain" description="HTH gntR-type" evidence="4">
    <location>
        <begin position="4"/>
        <end position="72"/>
    </location>
</feature>
<dbReference type="InterPro" id="IPR046335">
    <property type="entry name" value="LacI/GalR-like_sensor"/>
</dbReference>
<dbReference type="eggNOG" id="COG1609">
    <property type="taxonomic scope" value="Bacteria"/>
</dbReference>
<dbReference type="STRING" id="880073.Cabys_3479"/>
<dbReference type="PANTHER" id="PTHR30146:SF109">
    <property type="entry name" value="HTH-TYPE TRANSCRIPTIONAL REGULATOR GALS"/>
    <property type="match status" value="1"/>
</dbReference>
<dbReference type="CDD" id="cd07377">
    <property type="entry name" value="WHTH_GntR"/>
    <property type="match status" value="1"/>
</dbReference>
<evidence type="ECO:0000313" key="8">
    <source>
        <dbReference type="Proteomes" id="UP000183868"/>
    </source>
</evidence>
<dbReference type="GO" id="GO:0000976">
    <property type="term" value="F:transcription cis-regulatory region binding"/>
    <property type="evidence" value="ECO:0007669"/>
    <property type="project" value="TreeGrafter"/>
</dbReference>
<dbReference type="CDD" id="cd06267">
    <property type="entry name" value="PBP1_LacI_sugar_binding-like"/>
    <property type="match status" value="1"/>
</dbReference>
<sequence>MNTLKKYEELRRKLIEYIKENNLKRDDQLPTVREIMRDMGYSYTTVNRTLNEMEKDGIITKRQGKGIFVNRINGNRENLQIALILPRDFHQYKILMGILFGVKEIVEKSDIGLIISISNMSHEKEKESISNLLQNHVDGLVIFLEDQYRRDYSHIIELKEKRVPFVLVDRYIPELETDYVVVNNEEGMFKVCAYLKYNRLCEDILFVYPDTVFLEITSTAEKIKGYKKAMETFYGDNSGTVISLDEFINRLDALGEKKAPIGVCFNHDEMLLELDDILLKEGKHLPDNLQIFGYANSFERPIYPTVEQFNEQLGKKAVEILMKRIKNPDLPVEHIKISPKLILPDKNGSYYLEK</sequence>
<dbReference type="SUPFAM" id="SSF46785">
    <property type="entry name" value="Winged helix' DNA-binding domain"/>
    <property type="match status" value="1"/>
</dbReference>
<dbReference type="KEGG" id="caby:Cabys_3479"/>